<dbReference type="Gene3D" id="2.160.20.80">
    <property type="entry name" value="E3 ubiquitin-protein ligase SopA"/>
    <property type="match status" value="1"/>
</dbReference>
<gene>
    <name evidence="1" type="ORF">UFOVP1004_35</name>
</gene>
<dbReference type="Pfam" id="PF00805">
    <property type="entry name" value="Pentapeptide"/>
    <property type="match status" value="1"/>
</dbReference>
<dbReference type="SUPFAM" id="SSF141571">
    <property type="entry name" value="Pentapeptide repeat-like"/>
    <property type="match status" value="1"/>
</dbReference>
<sequence>MPDTYAHSDLSGTDFSQVDLSGQSLAHSTITGCRFGDCRGARFICSRGGDVDFRGADISGASFEKAYESVLSSLVGATWNGVGITHVSGWLVTDGYWAFVTNAFVQIGCMQKTISEWQAIGATREALGHALSDRLSVEQLDATFDWWQRNSAALLGCSDRFSGGGE</sequence>
<dbReference type="InterPro" id="IPR001646">
    <property type="entry name" value="5peptide_repeat"/>
</dbReference>
<evidence type="ECO:0000313" key="1">
    <source>
        <dbReference type="EMBL" id="CAB4177886.1"/>
    </source>
</evidence>
<protein>
    <submittedName>
        <fullName evidence="1">Pentapeptide repeat</fullName>
    </submittedName>
</protein>
<organism evidence="1">
    <name type="scientific">uncultured Caudovirales phage</name>
    <dbReference type="NCBI Taxonomy" id="2100421"/>
    <lineage>
        <taxon>Viruses</taxon>
        <taxon>Duplodnaviria</taxon>
        <taxon>Heunggongvirae</taxon>
        <taxon>Uroviricota</taxon>
        <taxon>Caudoviricetes</taxon>
        <taxon>Peduoviridae</taxon>
        <taxon>Maltschvirus</taxon>
        <taxon>Maltschvirus maltsch</taxon>
    </lineage>
</organism>
<proteinExistence type="predicted"/>
<dbReference type="EMBL" id="LR796964">
    <property type="protein sequence ID" value="CAB4177886.1"/>
    <property type="molecule type" value="Genomic_DNA"/>
</dbReference>
<name>A0A6J5Q6B3_9CAUD</name>
<reference evidence="1" key="1">
    <citation type="submission" date="2020-05" db="EMBL/GenBank/DDBJ databases">
        <authorList>
            <person name="Chiriac C."/>
            <person name="Salcher M."/>
            <person name="Ghai R."/>
            <person name="Kavagutti S V."/>
        </authorList>
    </citation>
    <scope>NUCLEOTIDE SEQUENCE</scope>
</reference>
<accession>A0A6J5Q6B3</accession>